<evidence type="ECO:0000256" key="2">
    <source>
        <dbReference type="ARBA" id="ARBA00038188"/>
    </source>
</evidence>
<dbReference type="Proteomes" id="UP001159427">
    <property type="component" value="Unassembled WGS sequence"/>
</dbReference>
<sequence>MFNKRKTAKLSFSRAYMKCSDVFWKMASLKSRVVDLIARNLREPKGLGGHFIRVILEKRNTGLEREIVKHLNIQRDDKVIEVGFGPGAGLNAALKNLEHCSGKVYGIDISELIVDHAQTHFKEAIERQKLEIHLGSAMELPFTENFFNSVFHTNCYYFWPSLDQGISEMKRVLKPGGIMLTGLVHDSLKSFSSKGFFKYGPNWRPELYIEKLKEGGFVDVSMETVTKPSGHSYQVIFASKP</sequence>
<dbReference type="SUPFAM" id="SSF53335">
    <property type="entry name" value="S-adenosyl-L-methionine-dependent methyltransferases"/>
    <property type="match status" value="1"/>
</dbReference>
<dbReference type="PANTHER" id="PTHR44068:SF1">
    <property type="entry name" value="HYPOTHETICAL LOC100005854"/>
    <property type="match status" value="1"/>
</dbReference>
<comment type="similarity">
    <text evidence="2">Belongs to the class I-like SAM-binding methyltransferase superfamily. Erg6/SMT family.</text>
</comment>
<proteinExistence type="inferred from homology"/>
<gene>
    <name evidence="4" type="ORF">PEVE_00018612</name>
</gene>
<dbReference type="Gene3D" id="3.40.50.150">
    <property type="entry name" value="Vaccinia Virus protein VP39"/>
    <property type="match status" value="1"/>
</dbReference>
<dbReference type="Pfam" id="PF08241">
    <property type="entry name" value="Methyltransf_11"/>
    <property type="match status" value="1"/>
</dbReference>
<dbReference type="EMBL" id="CALNXI010000252">
    <property type="protein sequence ID" value="CAH3023251.1"/>
    <property type="molecule type" value="Genomic_DNA"/>
</dbReference>
<accession>A0ABN8M116</accession>
<dbReference type="InterPro" id="IPR013216">
    <property type="entry name" value="Methyltransf_11"/>
</dbReference>
<evidence type="ECO:0000313" key="4">
    <source>
        <dbReference type="EMBL" id="CAH3023251.1"/>
    </source>
</evidence>
<protein>
    <recommendedName>
        <fullName evidence="3">Methyltransferase type 11 domain-containing protein</fullName>
    </recommendedName>
</protein>
<comment type="caution">
    <text evidence="4">The sequence shown here is derived from an EMBL/GenBank/DDBJ whole genome shotgun (WGS) entry which is preliminary data.</text>
</comment>
<dbReference type="InterPro" id="IPR029063">
    <property type="entry name" value="SAM-dependent_MTases_sf"/>
</dbReference>
<evidence type="ECO:0000256" key="1">
    <source>
        <dbReference type="ARBA" id="ARBA00022679"/>
    </source>
</evidence>
<dbReference type="InterPro" id="IPR050447">
    <property type="entry name" value="Erg6_SMT_methyltransf"/>
</dbReference>
<dbReference type="PANTHER" id="PTHR44068">
    <property type="entry name" value="ZGC:194242"/>
    <property type="match status" value="1"/>
</dbReference>
<evidence type="ECO:0000259" key="3">
    <source>
        <dbReference type="Pfam" id="PF08241"/>
    </source>
</evidence>
<keyword evidence="5" id="KW-1185">Reference proteome</keyword>
<name>A0ABN8M116_9CNID</name>
<reference evidence="4 5" key="1">
    <citation type="submission" date="2022-05" db="EMBL/GenBank/DDBJ databases">
        <authorList>
            <consortium name="Genoscope - CEA"/>
            <person name="William W."/>
        </authorList>
    </citation>
    <scope>NUCLEOTIDE SEQUENCE [LARGE SCALE GENOMIC DNA]</scope>
</reference>
<keyword evidence="1" id="KW-0808">Transferase</keyword>
<organism evidence="4 5">
    <name type="scientific">Porites evermanni</name>
    <dbReference type="NCBI Taxonomy" id="104178"/>
    <lineage>
        <taxon>Eukaryota</taxon>
        <taxon>Metazoa</taxon>
        <taxon>Cnidaria</taxon>
        <taxon>Anthozoa</taxon>
        <taxon>Hexacorallia</taxon>
        <taxon>Scleractinia</taxon>
        <taxon>Fungiina</taxon>
        <taxon>Poritidae</taxon>
        <taxon>Porites</taxon>
    </lineage>
</organism>
<dbReference type="CDD" id="cd02440">
    <property type="entry name" value="AdoMet_MTases"/>
    <property type="match status" value="1"/>
</dbReference>
<evidence type="ECO:0000313" key="5">
    <source>
        <dbReference type="Proteomes" id="UP001159427"/>
    </source>
</evidence>
<feature type="domain" description="Methyltransferase type 11" evidence="3">
    <location>
        <begin position="81"/>
        <end position="180"/>
    </location>
</feature>